<dbReference type="SUPFAM" id="SSF50475">
    <property type="entry name" value="FMN-binding split barrel"/>
    <property type="match status" value="1"/>
</dbReference>
<dbReference type="Proteomes" id="UP000305792">
    <property type="component" value="Unassembled WGS sequence"/>
</dbReference>
<accession>A0A4S8PAK1</accession>
<dbReference type="InterPro" id="IPR037119">
    <property type="entry name" value="Haem_oxidase_HugZ-like_sf"/>
</dbReference>
<dbReference type="OrthoDB" id="5187098at2"/>
<organism evidence="1 2">
    <name type="scientific">Glycomyces paridis</name>
    <dbReference type="NCBI Taxonomy" id="2126555"/>
    <lineage>
        <taxon>Bacteria</taxon>
        <taxon>Bacillati</taxon>
        <taxon>Actinomycetota</taxon>
        <taxon>Actinomycetes</taxon>
        <taxon>Glycomycetales</taxon>
        <taxon>Glycomycetaceae</taxon>
        <taxon>Glycomyces</taxon>
    </lineage>
</organism>
<reference evidence="1 2" key="1">
    <citation type="journal article" date="2018" name="Int. J. Syst. Evol. Microbiol.">
        <title>Glycomyces paridis sp. nov., isolated from the medicinal plant Paris polyphylla.</title>
        <authorList>
            <person name="Fang X.M."/>
            <person name="Bai J.L."/>
            <person name="Su J."/>
            <person name="Zhao L.L."/>
            <person name="Liu H.Y."/>
            <person name="Ma B.P."/>
            <person name="Zhang Y.Q."/>
            <person name="Yu L.Y."/>
        </authorList>
    </citation>
    <scope>NUCLEOTIDE SEQUENCE [LARGE SCALE GENOMIC DNA]</scope>
    <source>
        <strain evidence="1 2">CPCC 204357</strain>
    </source>
</reference>
<dbReference type="EMBL" id="STGX01000011">
    <property type="protein sequence ID" value="THV27290.1"/>
    <property type="molecule type" value="Genomic_DNA"/>
</dbReference>
<keyword evidence="2" id="KW-1185">Reference proteome</keyword>
<gene>
    <name evidence="1" type="ORF">E9998_15655</name>
</gene>
<dbReference type="Gene3D" id="3.20.180.10">
    <property type="entry name" value="PNP-oxidase-like"/>
    <property type="match status" value="1"/>
</dbReference>
<sequence>MRPTAAEVARTLARGRLEGTLKFADGSEVGGFGHATDRSGRPLLLARGGGDLAKALHARAGSGDRRARLTVDDVPPVPGAPSLGRLRVSGSLWQVPQRARRNAVLEFAESNPLADLFDVGTTVALHVLEIQRVTLDRSGSTEPIAPAAYSAAEPDPLHECEQALLEDLADHHGTQLGGLVRRLLDRRGAPCGPDPRAVRLDRYGFTVDIGPEEGRRGSLRLEFARAVRDQHDLAHLLHPILFHDHHGCEHD</sequence>
<evidence type="ECO:0000313" key="1">
    <source>
        <dbReference type="EMBL" id="THV27290.1"/>
    </source>
</evidence>
<dbReference type="RefSeq" id="WP_136530633.1">
    <property type="nucleotide sequence ID" value="NZ_STGX01000011.1"/>
</dbReference>
<name>A0A4S8PAK1_9ACTN</name>
<dbReference type="AlphaFoldDB" id="A0A4S8PAK1"/>
<proteinExistence type="predicted"/>
<protein>
    <submittedName>
        <fullName evidence="1">DUF2470 domain-containing protein</fullName>
    </submittedName>
</protein>
<evidence type="ECO:0000313" key="2">
    <source>
        <dbReference type="Proteomes" id="UP000305792"/>
    </source>
</evidence>
<comment type="caution">
    <text evidence="1">The sequence shown here is derived from an EMBL/GenBank/DDBJ whole genome shotgun (WGS) entry which is preliminary data.</text>
</comment>